<reference evidence="1 2" key="1">
    <citation type="journal article" date="2019" name="Appl. Environ. Microbiol.">
        <title>Co-occurrence of broad and narrow host-range viruses infecting the toxic bloom-forming cyanobacterium Microcystis aeruginosa.</title>
        <authorList>
            <person name="Morimoto D."/>
            <person name="Tominaga K."/>
            <person name="Nishimura Y."/>
            <person name="Yoshida N."/>
            <person name="Kimura S."/>
            <person name="Sako Y."/>
            <person name="Yoshida T."/>
        </authorList>
    </citation>
    <scope>NUCLEOTIDE SEQUENCE [LARGE SCALE GENOMIC DNA]</scope>
    <source>
        <strain evidence="1 2">11-30S32</strain>
    </source>
</reference>
<protein>
    <submittedName>
        <fullName evidence="1">Uncharacterized protein</fullName>
    </submittedName>
</protein>
<evidence type="ECO:0000313" key="2">
    <source>
        <dbReference type="Proteomes" id="UP000321223"/>
    </source>
</evidence>
<comment type="caution">
    <text evidence="1">The sequence shown here is derived from an EMBL/GenBank/DDBJ whole genome shotgun (WGS) entry which is preliminary data.</text>
</comment>
<dbReference type="AlphaFoldDB" id="A0A510PEY0"/>
<gene>
    <name evidence="1" type="ORF">MAE30S32_10160</name>
</gene>
<proteinExistence type="predicted"/>
<dbReference type="EMBL" id="BHVU01000039">
    <property type="protein sequence ID" value="GCA92364.1"/>
    <property type="molecule type" value="Genomic_DNA"/>
</dbReference>
<sequence>MKRGGDVMEYQNFSLIKEDIQADAWGRISLGTECSNRHYRILMNTSGELLLVPMVAIPEGELWAFQNPSVRESLKRGLAEARTGDFAEETVDLDAMLEFAESIPEEVEE</sequence>
<name>A0A510PEY0_MICAE</name>
<organism evidence="1 2">
    <name type="scientific">Microcystis aeruginosa 11-30S32</name>
    <dbReference type="NCBI Taxonomy" id="2358142"/>
    <lineage>
        <taxon>Bacteria</taxon>
        <taxon>Bacillati</taxon>
        <taxon>Cyanobacteriota</taxon>
        <taxon>Cyanophyceae</taxon>
        <taxon>Oscillatoriophycideae</taxon>
        <taxon>Chroococcales</taxon>
        <taxon>Microcystaceae</taxon>
        <taxon>Microcystis</taxon>
    </lineage>
</organism>
<dbReference type="Proteomes" id="UP000321223">
    <property type="component" value="Unassembled WGS sequence"/>
</dbReference>
<evidence type="ECO:0000313" key="1">
    <source>
        <dbReference type="EMBL" id="GCA92364.1"/>
    </source>
</evidence>
<accession>A0A510PEY0</accession>